<name>E4NAW1_KITSK</name>
<dbReference type="EC" id="3.1.27.3" evidence="5"/>
<reference evidence="5 6" key="1">
    <citation type="journal article" date="2010" name="DNA Res.">
        <title>Genome sequence of Kitasatospora setae NBRC 14216T: an evolutionary snapshot of the family Streptomycetaceae.</title>
        <authorList>
            <person name="Ichikawa N."/>
            <person name="Oguchi A."/>
            <person name="Ikeda H."/>
            <person name="Ishikawa J."/>
            <person name="Kitani S."/>
            <person name="Watanabe Y."/>
            <person name="Nakamura S."/>
            <person name="Katano Y."/>
            <person name="Kishi E."/>
            <person name="Sasagawa M."/>
            <person name="Ankai A."/>
            <person name="Fukui S."/>
            <person name="Hashimoto Y."/>
            <person name="Kamata S."/>
            <person name="Otoguro M."/>
            <person name="Tanikawa S."/>
            <person name="Nihira T."/>
            <person name="Horinouchi S."/>
            <person name="Ohnishi Y."/>
            <person name="Hayakawa M."/>
            <person name="Kuzuyama T."/>
            <person name="Arisawa A."/>
            <person name="Nomoto F."/>
            <person name="Miura H."/>
            <person name="Takahashi Y."/>
            <person name="Fujita N."/>
        </authorList>
    </citation>
    <scope>NUCLEOTIDE SEQUENCE [LARGE SCALE GENOMIC DNA]</scope>
    <source>
        <strain evidence="6">ATCC 33774 / DSM 43861 / JCM 3304 / KCC A-0304 / NBRC 14216 / KM-6054</strain>
    </source>
</reference>
<accession>E4NAW1</accession>
<keyword evidence="4" id="KW-0472">Membrane</keyword>
<dbReference type="InterPro" id="IPR016191">
    <property type="entry name" value="Ribonuclease/ribotoxin"/>
</dbReference>
<evidence type="ECO:0000313" key="6">
    <source>
        <dbReference type="Proteomes" id="UP000007076"/>
    </source>
</evidence>
<keyword evidence="2 5" id="KW-0378">Hydrolase</keyword>
<evidence type="ECO:0000256" key="4">
    <source>
        <dbReference type="SAM" id="Phobius"/>
    </source>
</evidence>
<dbReference type="eggNOG" id="COG4290">
    <property type="taxonomic scope" value="Bacteria"/>
</dbReference>
<protein>
    <submittedName>
        <fullName evidence="5">Putative guanyl-specific ribonuclease</fullName>
        <ecNumber evidence="5">3.1.27.3</ecNumber>
    </submittedName>
</protein>
<sequence>MRRPGEPVRQAGGMNSRNRLIGLVAVVLLGIAAAVAALLNGGKDPDGASGAAKPASAPASVTPSTAAASAAASATRSGATGGPKPSAPAKSPTAQAGWVPTDAALADVCRGRLPAQALDTLGLIARGGPYPYRSDGIVFENRENRLPRQGSGYYHEFTVVTPGSDDRGTRRIVTGGAGEQYWTADHYASFQEIDPRC</sequence>
<dbReference type="Pfam" id="PF00545">
    <property type="entry name" value="Ribonuclease"/>
    <property type="match status" value="1"/>
</dbReference>
<keyword evidence="6" id="KW-1185">Reference proteome</keyword>
<dbReference type="CDD" id="cd00607">
    <property type="entry name" value="RNase_Sa"/>
    <property type="match status" value="1"/>
</dbReference>
<keyword evidence="1" id="KW-0540">Nuclease</keyword>
<dbReference type="Proteomes" id="UP000007076">
    <property type="component" value="Chromosome"/>
</dbReference>
<dbReference type="PATRIC" id="fig|452652.3.peg.2535"/>
<dbReference type="GO" id="GO:0004521">
    <property type="term" value="F:RNA endonuclease activity"/>
    <property type="evidence" value="ECO:0007669"/>
    <property type="project" value="InterPro"/>
</dbReference>
<evidence type="ECO:0000256" key="1">
    <source>
        <dbReference type="ARBA" id="ARBA00022722"/>
    </source>
</evidence>
<dbReference type="GO" id="GO:0016787">
    <property type="term" value="F:hydrolase activity"/>
    <property type="evidence" value="ECO:0007669"/>
    <property type="project" value="UniProtKB-KW"/>
</dbReference>
<dbReference type="KEGG" id="ksk:KSE_25290"/>
<dbReference type="STRING" id="452652.KSE_25290"/>
<dbReference type="Gene3D" id="3.10.450.30">
    <property type="entry name" value="Microbial ribonucleases"/>
    <property type="match status" value="1"/>
</dbReference>
<proteinExistence type="predicted"/>
<keyword evidence="4" id="KW-1133">Transmembrane helix</keyword>
<dbReference type="HOGENOM" id="CLU_112496_0_0_11"/>
<gene>
    <name evidence="5" type="ordered locus">KSE_25290</name>
</gene>
<feature type="compositionally biased region" description="Low complexity" evidence="3">
    <location>
        <begin position="67"/>
        <end position="92"/>
    </location>
</feature>
<evidence type="ECO:0000313" key="5">
    <source>
        <dbReference type="EMBL" id="BAJ28342.1"/>
    </source>
</evidence>
<dbReference type="SUPFAM" id="SSF53933">
    <property type="entry name" value="Microbial ribonucleases"/>
    <property type="match status" value="1"/>
</dbReference>
<feature type="transmembrane region" description="Helical" evidence="4">
    <location>
        <begin position="20"/>
        <end position="39"/>
    </location>
</feature>
<dbReference type="EMBL" id="AP010968">
    <property type="protein sequence ID" value="BAJ28342.1"/>
    <property type="molecule type" value="Genomic_DNA"/>
</dbReference>
<dbReference type="AlphaFoldDB" id="E4NAW1"/>
<keyword evidence="4" id="KW-0812">Transmembrane</keyword>
<evidence type="ECO:0000256" key="3">
    <source>
        <dbReference type="SAM" id="MobiDB-lite"/>
    </source>
</evidence>
<dbReference type="GO" id="GO:0003723">
    <property type="term" value="F:RNA binding"/>
    <property type="evidence" value="ECO:0007669"/>
    <property type="project" value="InterPro"/>
</dbReference>
<dbReference type="InterPro" id="IPR000026">
    <property type="entry name" value="N1-like"/>
</dbReference>
<feature type="region of interest" description="Disordered" evidence="3">
    <location>
        <begin position="67"/>
        <end position="96"/>
    </location>
</feature>
<evidence type="ECO:0000256" key="2">
    <source>
        <dbReference type="ARBA" id="ARBA00022801"/>
    </source>
</evidence>
<organism evidence="5 6">
    <name type="scientific">Kitasatospora setae (strain ATCC 33774 / DSM 43861 / JCM 3304 / KCC A-0304 / NBRC 14216 / KM-6054)</name>
    <name type="common">Streptomyces setae</name>
    <dbReference type="NCBI Taxonomy" id="452652"/>
    <lineage>
        <taxon>Bacteria</taxon>
        <taxon>Bacillati</taxon>
        <taxon>Actinomycetota</taxon>
        <taxon>Actinomycetes</taxon>
        <taxon>Kitasatosporales</taxon>
        <taxon>Streptomycetaceae</taxon>
        <taxon>Kitasatospora</taxon>
    </lineage>
</organism>